<dbReference type="InterPro" id="IPR002815">
    <property type="entry name" value="Spo11/TopoVI_A"/>
</dbReference>
<evidence type="ECO:0000259" key="12">
    <source>
        <dbReference type="Pfam" id="PF21180"/>
    </source>
</evidence>
<evidence type="ECO:0000313" key="13">
    <source>
        <dbReference type="EMBL" id="CAF1151173.1"/>
    </source>
</evidence>
<evidence type="ECO:0000256" key="8">
    <source>
        <dbReference type="ARBA" id="ARBA00023125"/>
    </source>
</evidence>
<evidence type="ECO:0000313" key="18">
    <source>
        <dbReference type="EMBL" id="CAF3752148.1"/>
    </source>
</evidence>
<evidence type="ECO:0000256" key="3">
    <source>
        <dbReference type="ARBA" id="ARBA00006559"/>
    </source>
</evidence>
<evidence type="ECO:0000256" key="2">
    <source>
        <dbReference type="ARBA" id="ARBA00001946"/>
    </source>
</evidence>
<dbReference type="OrthoDB" id="5377392at2759"/>
<dbReference type="EMBL" id="CAJNRE010002826">
    <property type="protein sequence ID" value="CAF1993869.1"/>
    <property type="molecule type" value="Genomic_DNA"/>
</dbReference>
<dbReference type="PROSITE" id="PS52041">
    <property type="entry name" value="TOPO_IIB"/>
    <property type="match status" value="1"/>
</dbReference>
<sequence>MSDNIDLKILNEIEHMCMLCVEQMYRLPTSLPSLIINEQNYQWNDKIEDRNRRDFTRYIYVLSTIHRLVRTQSRMNMRELFYSQVNLFHQQRISDSIVEQIARHLCVDRRQLGLVATAKGFCAGNLRYRIVRSGEIIDCNQLSNGQLIVDDDVEIIETENHITFILVVEKDTIFQHLLNHGFLTRYHGACLITGRGQPDHATRSFLFQLSRVYNETPIYILTDCDIFGVLIASTYQSTFDDNDRHRLRWLGVWPEELLSLCSLSISQTLPITDERERRMISRFIQRSDISDEWRQQVSFFEQHQRKMEIEAIYENGTKKLIDDYLHDKLMGHRWL</sequence>
<dbReference type="PANTHER" id="PTHR10848:SF0">
    <property type="entry name" value="MEIOTIC RECOMBINATION PROTEIN SPO11"/>
    <property type="match status" value="1"/>
</dbReference>
<evidence type="ECO:0000313" key="22">
    <source>
        <dbReference type="Proteomes" id="UP000663834"/>
    </source>
</evidence>
<dbReference type="Proteomes" id="UP000681720">
    <property type="component" value="Unassembled WGS sequence"/>
</dbReference>
<dbReference type="SUPFAM" id="SSF56726">
    <property type="entry name" value="DNA topoisomerase IV, alpha subunit"/>
    <property type="match status" value="1"/>
</dbReference>
<dbReference type="InterPro" id="IPR004085">
    <property type="entry name" value="TopoVI_A"/>
</dbReference>
<comment type="catalytic activity">
    <reaction evidence="1 10">
        <text>ATP-dependent breakage, passage and rejoining of double-stranded DNA.</text>
        <dbReference type="EC" id="5.6.2.2"/>
    </reaction>
</comment>
<proteinExistence type="inferred from homology"/>
<evidence type="ECO:0000256" key="9">
    <source>
        <dbReference type="ARBA" id="ARBA00023235"/>
    </source>
</evidence>
<dbReference type="InterPro" id="IPR034136">
    <property type="entry name" value="TOPRIM_Topo6A/Spo11"/>
</dbReference>
<dbReference type="Proteomes" id="UP000663855">
    <property type="component" value="Unassembled WGS sequence"/>
</dbReference>
<evidence type="ECO:0000313" key="17">
    <source>
        <dbReference type="EMBL" id="CAF2081352.1"/>
    </source>
</evidence>
<dbReference type="GO" id="GO:0003918">
    <property type="term" value="F:DNA topoisomerase type II (double strand cut, ATP-hydrolyzing) activity"/>
    <property type="evidence" value="ECO:0007669"/>
    <property type="project" value="UniProtKB-UniRule"/>
</dbReference>
<dbReference type="PRINTS" id="PR01550">
    <property type="entry name" value="TOP6AFAMILY"/>
</dbReference>
<dbReference type="Pfam" id="PF21180">
    <property type="entry name" value="TOP6A-Spo11_Toprim"/>
    <property type="match status" value="1"/>
</dbReference>
<evidence type="ECO:0000256" key="6">
    <source>
        <dbReference type="ARBA" id="ARBA00022842"/>
    </source>
</evidence>
<dbReference type="GO" id="GO:0005694">
    <property type="term" value="C:chromosome"/>
    <property type="evidence" value="ECO:0007669"/>
    <property type="project" value="InterPro"/>
</dbReference>
<feature type="domain" description="Spo11/DNA topoisomerase VI subunit A N-terminal" evidence="11">
    <location>
        <begin position="53"/>
        <end position="113"/>
    </location>
</feature>
<dbReference type="EC" id="5.6.2.2" evidence="4"/>
<dbReference type="Proteomes" id="UP000663842">
    <property type="component" value="Unassembled WGS sequence"/>
</dbReference>
<dbReference type="EMBL" id="CAJOBH010000038">
    <property type="protein sequence ID" value="CAF3752148.1"/>
    <property type="molecule type" value="Genomic_DNA"/>
</dbReference>
<dbReference type="EMBL" id="CAJOBJ010000819">
    <property type="protein sequence ID" value="CAF3845707.1"/>
    <property type="molecule type" value="Genomic_DNA"/>
</dbReference>
<dbReference type="EMBL" id="CAJNOW010020623">
    <property type="protein sequence ID" value="CAF1680444.1"/>
    <property type="molecule type" value="Genomic_DNA"/>
</dbReference>
<dbReference type="EMBL" id="CAJOBF010000998">
    <property type="protein sequence ID" value="CAF3898981.1"/>
    <property type="molecule type" value="Genomic_DNA"/>
</dbReference>
<dbReference type="GO" id="GO:0046872">
    <property type="term" value="F:metal ion binding"/>
    <property type="evidence" value="ECO:0007669"/>
    <property type="project" value="UniProtKB-KW"/>
</dbReference>
<dbReference type="InterPro" id="IPR013049">
    <property type="entry name" value="Spo11/TopoVI_A_N"/>
</dbReference>
<dbReference type="Proteomes" id="UP000663834">
    <property type="component" value="Unassembled WGS sequence"/>
</dbReference>
<keyword evidence="6" id="KW-0460">Magnesium</keyword>
<dbReference type="GO" id="GO:0003677">
    <property type="term" value="F:DNA binding"/>
    <property type="evidence" value="ECO:0007669"/>
    <property type="project" value="UniProtKB-UniRule"/>
</dbReference>
<evidence type="ECO:0000313" key="20">
    <source>
        <dbReference type="EMBL" id="CAF3898981.1"/>
    </source>
</evidence>
<evidence type="ECO:0000313" key="19">
    <source>
        <dbReference type="EMBL" id="CAF3845707.1"/>
    </source>
</evidence>
<comment type="similarity">
    <text evidence="3 10">Belongs to the TOP6A family.</text>
</comment>
<evidence type="ECO:0000313" key="14">
    <source>
        <dbReference type="EMBL" id="CAF1680444.1"/>
    </source>
</evidence>
<comment type="cofactor">
    <cofactor evidence="2">
        <name>Mg(2+)</name>
        <dbReference type="ChEBI" id="CHEBI:18420"/>
    </cofactor>
</comment>
<gene>
    <name evidence="18" type="ORF">BYL167_LOCUS389</name>
    <name evidence="13" type="ORF">CJN711_LOCUS9535</name>
    <name evidence="19" type="ORF">GIL414_LOCUS3662</name>
    <name evidence="14" type="ORF">KQP761_LOCUS36414</name>
    <name evidence="15" type="ORF">MBJ925_LOCUS7915</name>
    <name evidence="21" type="ORF">OVN521_LOCUS16780</name>
    <name evidence="20" type="ORF">UXM345_LOCUS10429</name>
    <name evidence="16" type="ORF">WKI299_LOCUS6495</name>
    <name evidence="17" type="ORF">XDN619_LOCUS14816</name>
</gene>
<feature type="domain" description="Topoisomerase 6 subunit A/Spo11 TOPRIM" evidence="12">
    <location>
        <begin position="164"/>
        <end position="329"/>
    </location>
</feature>
<keyword evidence="8 10" id="KW-0238">DNA-binding</keyword>
<evidence type="ECO:0000259" key="11">
    <source>
        <dbReference type="Pfam" id="PF04406"/>
    </source>
</evidence>
<dbReference type="EMBL" id="CAJNRF010001891">
    <property type="protein sequence ID" value="CAF2030171.1"/>
    <property type="molecule type" value="Genomic_DNA"/>
</dbReference>
<dbReference type="EMBL" id="CAJOBG010002834">
    <property type="protein sequence ID" value="CAF4030686.1"/>
    <property type="molecule type" value="Genomic_DNA"/>
</dbReference>
<keyword evidence="23" id="KW-1185">Reference proteome</keyword>
<evidence type="ECO:0000256" key="7">
    <source>
        <dbReference type="ARBA" id="ARBA00023029"/>
    </source>
</evidence>
<dbReference type="Gene3D" id="1.10.10.10">
    <property type="entry name" value="Winged helix-like DNA-binding domain superfamily/Winged helix DNA-binding domain"/>
    <property type="match status" value="1"/>
</dbReference>
<dbReference type="EMBL" id="CAJNRG010005937">
    <property type="protein sequence ID" value="CAF2081352.1"/>
    <property type="molecule type" value="Genomic_DNA"/>
</dbReference>
<dbReference type="CDD" id="cd00223">
    <property type="entry name" value="TOPRIM_TopoIIB_SPO"/>
    <property type="match status" value="1"/>
</dbReference>
<dbReference type="Proteomes" id="UP000663887">
    <property type="component" value="Unassembled WGS sequence"/>
</dbReference>
<dbReference type="GO" id="GO:0005524">
    <property type="term" value="F:ATP binding"/>
    <property type="evidence" value="ECO:0007669"/>
    <property type="project" value="InterPro"/>
</dbReference>
<dbReference type="PRINTS" id="PR01552">
    <property type="entry name" value="TPISMRASE6A"/>
</dbReference>
<evidence type="ECO:0000256" key="1">
    <source>
        <dbReference type="ARBA" id="ARBA00000185"/>
    </source>
</evidence>
<evidence type="ECO:0000313" key="15">
    <source>
        <dbReference type="EMBL" id="CAF1993869.1"/>
    </source>
</evidence>
<evidence type="ECO:0000313" key="16">
    <source>
        <dbReference type="EMBL" id="CAF2030171.1"/>
    </source>
</evidence>
<dbReference type="Gene3D" id="3.40.1360.10">
    <property type="match status" value="1"/>
</dbReference>
<dbReference type="Proteomes" id="UP000663866">
    <property type="component" value="Unassembled WGS sequence"/>
</dbReference>
<dbReference type="Pfam" id="PF04406">
    <property type="entry name" value="TP6A_N"/>
    <property type="match status" value="1"/>
</dbReference>
<organism evidence="14 22">
    <name type="scientific">Rotaria magnacalcarata</name>
    <dbReference type="NCBI Taxonomy" id="392030"/>
    <lineage>
        <taxon>Eukaryota</taxon>
        <taxon>Metazoa</taxon>
        <taxon>Spiralia</taxon>
        <taxon>Gnathifera</taxon>
        <taxon>Rotifera</taxon>
        <taxon>Eurotatoria</taxon>
        <taxon>Bdelloidea</taxon>
        <taxon>Philodinida</taxon>
        <taxon>Philodinidae</taxon>
        <taxon>Rotaria</taxon>
    </lineage>
</organism>
<evidence type="ECO:0000256" key="10">
    <source>
        <dbReference type="PROSITE-ProRule" id="PRU01385"/>
    </source>
</evidence>
<reference evidence="14" key="1">
    <citation type="submission" date="2021-02" db="EMBL/GenBank/DDBJ databases">
        <authorList>
            <person name="Nowell W R."/>
        </authorList>
    </citation>
    <scope>NUCLEOTIDE SEQUENCE</scope>
</reference>
<keyword evidence="7 10" id="KW-0799">Topoisomerase</keyword>
<evidence type="ECO:0000256" key="5">
    <source>
        <dbReference type="ARBA" id="ARBA00022723"/>
    </source>
</evidence>
<dbReference type="PANTHER" id="PTHR10848">
    <property type="entry name" value="MEIOTIC RECOMBINATION PROTEIN SPO11"/>
    <property type="match status" value="1"/>
</dbReference>
<keyword evidence="5" id="KW-0479">Metal-binding</keyword>
<dbReference type="GO" id="GO:0006265">
    <property type="term" value="P:DNA topological change"/>
    <property type="evidence" value="ECO:0007669"/>
    <property type="project" value="InterPro"/>
</dbReference>
<accession>A0A816GVK5</accession>
<comment type="caution">
    <text evidence="14">The sequence shown here is derived from an EMBL/GenBank/DDBJ whole genome shotgun (WGS) entry which is preliminary data.</text>
</comment>
<dbReference type="Proteomes" id="UP000663856">
    <property type="component" value="Unassembled WGS sequence"/>
</dbReference>
<dbReference type="InterPro" id="IPR036078">
    <property type="entry name" value="Spo11/TopoVI_A_sf"/>
</dbReference>
<dbReference type="AlphaFoldDB" id="A0A816GVK5"/>
<evidence type="ECO:0000313" key="21">
    <source>
        <dbReference type="EMBL" id="CAF4030686.1"/>
    </source>
</evidence>
<feature type="active site" description="O-(5'-phospho-DNA)-tyrosine intermediate" evidence="10">
    <location>
        <position position="82"/>
    </location>
</feature>
<keyword evidence="9 10" id="KW-0413">Isomerase</keyword>
<protein>
    <recommendedName>
        <fullName evidence="4">DNA topoisomerase (ATP-hydrolyzing)</fullName>
        <ecNumber evidence="4">5.6.2.2</ecNumber>
    </recommendedName>
</protein>
<dbReference type="EMBL" id="CAJNOV010003699">
    <property type="protein sequence ID" value="CAF1151173.1"/>
    <property type="molecule type" value="Genomic_DNA"/>
</dbReference>
<dbReference type="Proteomes" id="UP000663824">
    <property type="component" value="Unassembled WGS sequence"/>
</dbReference>
<dbReference type="Proteomes" id="UP000681967">
    <property type="component" value="Unassembled WGS sequence"/>
</dbReference>
<name>A0A816GVK5_9BILA</name>
<evidence type="ECO:0000256" key="4">
    <source>
        <dbReference type="ARBA" id="ARBA00012895"/>
    </source>
</evidence>
<evidence type="ECO:0000313" key="23">
    <source>
        <dbReference type="Proteomes" id="UP000663866"/>
    </source>
</evidence>
<dbReference type="InterPro" id="IPR036388">
    <property type="entry name" value="WH-like_DNA-bd_sf"/>
</dbReference>